<feature type="signal peptide" evidence="1">
    <location>
        <begin position="1"/>
        <end position="25"/>
    </location>
</feature>
<dbReference type="InterPro" id="IPR000922">
    <property type="entry name" value="Lectin_gal-bd_dom"/>
</dbReference>
<evidence type="ECO:0000313" key="4">
    <source>
        <dbReference type="Proteomes" id="UP000243200"/>
    </source>
</evidence>
<protein>
    <recommendedName>
        <fullName evidence="2">SUEL-type lectin domain-containing protein</fullName>
    </recommendedName>
</protein>
<dbReference type="Gene3D" id="2.60.120.740">
    <property type="match status" value="1"/>
</dbReference>
<dbReference type="InterPro" id="IPR043159">
    <property type="entry name" value="Lectin_gal-bd_sf"/>
</dbReference>
<evidence type="ECO:0000256" key="1">
    <source>
        <dbReference type="SAM" id="SignalP"/>
    </source>
</evidence>
<dbReference type="AlphaFoldDB" id="A0A1C3KVD0"/>
<dbReference type="GO" id="GO:0030246">
    <property type="term" value="F:carbohydrate binding"/>
    <property type="evidence" value="ECO:0007669"/>
    <property type="project" value="InterPro"/>
</dbReference>
<feature type="domain" description="SUEL-type lectin" evidence="2">
    <location>
        <begin position="48"/>
        <end position="124"/>
    </location>
</feature>
<keyword evidence="1" id="KW-0732">Signal</keyword>
<reference evidence="3 4" key="1">
    <citation type="submission" date="2016-06" db="EMBL/GenBank/DDBJ databases">
        <authorList>
            <consortium name="Pathogen Informatics"/>
        </authorList>
    </citation>
    <scope>NUCLEOTIDE SEQUENCE [LARGE SCALE GENOMIC DNA]</scope>
    <source>
        <strain evidence="3">PowCR01</strain>
    </source>
</reference>
<dbReference type="VEuPathDB" id="PlasmoDB:PocGH01_12035300"/>
<name>A0A1C3KVD0_PLAOA</name>
<accession>A0A1C3KVD0</accession>
<gene>
    <name evidence="3" type="primary">PowCR01_120030800</name>
    <name evidence="3" type="ORF">POWCR01_120030800</name>
</gene>
<evidence type="ECO:0000259" key="2">
    <source>
        <dbReference type="Pfam" id="PF02140"/>
    </source>
</evidence>
<evidence type="ECO:0000313" key="3">
    <source>
        <dbReference type="EMBL" id="SBT78148.1"/>
    </source>
</evidence>
<dbReference type="VEuPathDB" id="PlasmoDB:POWCR01_120030800"/>
<dbReference type="Pfam" id="PF02140">
    <property type="entry name" value="SUEL_Lectin"/>
    <property type="match status" value="1"/>
</dbReference>
<sequence length="352" mass="40462">MNCLTLINFFVLIVVLCTYIAKCLKKKEEILNGDLKILIGTLNDTITLNCGHGQSIHILDASYGNPSIDHFLIKKDSLDAPHTLPIVQMMCEGKENCDLHVNNETFKILSLIKDFHKLAIKYYCTPFKLPPFPPYKVKAKRGDDQTWSVEFQGEEQNKELYLHVNEINATCENPLLKRKYVDINEAEYECNNLSNCVYIIFNNDGYTLCESSSYKNATIRKNAKIYIKMSYIEGSIPNKYEVLPNVQGVCEGNDVIYEMDAALSLDEIYDKCAETRCDYFTLSTANGVRGASKKFRNHAWFCKGFPKYVSSYTLNGFNRAYVHTYVSGYTCVYIYAPCLYERPNVLYYLQFF</sequence>
<proteinExistence type="predicted"/>
<dbReference type="EMBL" id="LT594516">
    <property type="protein sequence ID" value="SBT78148.1"/>
    <property type="molecule type" value="Genomic_DNA"/>
</dbReference>
<organism evidence="3 4">
    <name type="scientific">Plasmodium ovale</name>
    <name type="common">malaria parasite P. ovale</name>
    <dbReference type="NCBI Taxonomy" id="36330"/>
    <lineage>
        <taxon>Eukaryota</taxon>
        <taxon>Sar</taxon>
        <taxon>Alveolata</taxon>
        <taxon>Apicomplexa</taxon>
        <taxon>Aconoidasida</taxon>
        <taxon>Haemosporida</taxon>
        <taxon>Plasmodiidae</taxon>
        <taxon>Plasmodium</taxon>
        <taxon>Plasmodium (Plasmodium)</taxon>
    </lineage>
</organism>
<feature type="chain" id="PRO_5008678139" description="SUEL-type lectin domain-containing protein" evidence="1">
    <location>
        <begin position="26"/>
        <end position="352"/>
    </location>
</feature>
<dbReference type="Proteomes" id="UP000243200">
    <property type="component" value="Chromosome 12"/>
</dbReference>
<dbReference type="OrthoDB" id="361871at2759"/>